<accession>A0A372IRX9</accession>
<comment type="caution">
    <text evidence="1">The sequence shown here is derived from an EMBL/GenBank/DDBJ whole genome shotgun (WGS) entry which is preliminary data.</text>
</comment>
<evidence type="ECO:0000313" key="2">
    <source>
        <dbReference type="Proteomes" id="UP000264702"/>
    </source>
</evidence>
<proteinExistence type="predicted"/>
<organism evidence="1 2">
    <name type="scientific">Paracidobacterium acidisoli</name>
    <dbReference type="NCBI Taxonomy" id="2303751"/>
    <lineage>
        <taxon>Bacteria</taxon>
        <taxon>Pseudomonadati</taxon>
        <taxon>Acidobacteriota</taxon>
        <taxon>Terriglobia</taxon>
        <taxon>Terriglobales</taxon>
        <taxon>Acidobacteriaceae</taxon>
        <taxon>Paracidobacterium</taxon>
    </lineage>
</organism>
<dbReference type="Proteomes" id="UP000264702">
    <property type="component" value="Unassembled WGS sequence"/>
</dbReference>
<keyword evidence="2" id="KW-1185">Reference proteome</keyword>
<dbReference type="InterPro" id="IPR025528">
    <property type="entry name" value="BrnA_antitoxin"/>
</dbReference>
<reference evidence="1 2" key="1">
    <citation type="submission" date="2018-08" db="EMBL/GenBank/DDBJ databases">
        <title>Acidipila sp. 4G-K13, an acidobacterium isolated from forest soil.</title>
        <authorList>
            <person name="Gao Z.-H."/>
            <person name="Qiu L.-H."/>
        </authorList>
    </citation>
    <scope>NUCLEOTIDE SEQUENCE [LARGE SCALE GENOMIC DNA]</scope>
    <source>
        <strain evidence="1 2">4G-K13</strain>
    </source>
</reference>
<evidence type="ECO:0000313" key="1">
    <source>
        <dbReference type="EMBL" id="RFU17675.1"/>
    </source>
</evidence>
<gene>
    <name evidence="1" type="ORF">D0Y96_05985</name>
</gene>
<dbReference type="Pfam" id="PF14384">
    <property type="entry name" value="BrnA_antitoxin"/>
    <property type="match status" value="1"/>
</dbReference>
<sequence length="105" mass="12146">MGKIVRKTLTDIKVTPAMKRHLKELASRPDGEIDLSDIPELTEDSFRNAIRNPWYRPVKKQLTVRLDADIIAWLKKKGSGYQTRMNALLRAAMLVETEQKRRRAS</sequence>
<dbReference type="AlphaFoldDB" id="A0A372IRX9"/>
<dbReference type="OrthoDB" id="9796641at2"/>
<dbReference type="RefSeq" id="WP_117298423.1">
    <property type="nucleotide sequence ID" value="NZ_QVQT02000002.1"/>
</dbReference>
<dbReference type="EMBL" id="QVQT01000002">
    <property type="protein sequence ID" value="RFU17675.1"/>
    <property type="molecule type" value="Genomic_DNA"/>
</dbReference>
<name>A0A372IRX9_9BACT</name>
<protein>
    <submittedName>
        <fullName evidence="1">Cytoplasmic protein</fullName>
    </submittedName>
</protein>